<accession>A0A8S3B520</accession>
<dbReference type="AlphaFoldDB" id="A0A8S3B520"/>
<organism evidence="1 2">
    <name type="scientific">Rotaria magnacalcarata</name>
    <dbReference type="NCBI Taxonomy" id="392030"/>
    <lineage>
        <taxon>Eukaryota</taxon>
        <taxon>Metazoa</taxon>
        <taxon>Spiralia</taxon>
        <taxon>Gnathifera</taxon>
        <taxon>Rotifera</taxon>
        <taxon>Eurotatoria</taxon>
        <taxon>Bdelloidea</taxon>
        <taxon>Philodinida</taxon>
        <taxon>Philodinidae</taxon>
        <taxon>Rotaria</taxon>
    </lineage>
</organism>
<sequence>QKGHEAAAIELWNNMMQKVGEKTTSWNLLGTLACPPAVR</sequence>
<protein>
    <submittedName>
        <fullName evidence="1">Uncharacterized protein</fullName>
    </submittedName>
</protein>
<comment type="caution">
    <text evidence="1">The sequence shown here is derived from an EMBL/GenBank/DDBJ whole genome shotgun (WGS) entry which is preliminary data.</text>
</comment>
<name>A0A8S3B520_9BILA</name>
<dbReference type="EMBL" id="CAJOBI010135771">
    <property type="protein sequence ID" value="CAF4744767.1"/>
    <property type="molecule type" value="Genomic_DNA"/>
</dbReference>
<evidence type="ECO:0000313" key="2">
    <source>
        <dbReference type="Proteomes" id="UP000676336"/>
    </source>
</evidence>
<dbReference type="Proteomes" id="UP000676336">
    <property type="component" value="Unassembled WGS sequence"/>
</dbReference>
<proteinExistence type="predicted"/>
<feature type="non-terminal residue" evidence="1">
    <location>
        <position position="1"/>
    </location>
</feature>
<evidence type="ECO:0000313" key="1">
    <source>
        <dbReference type="EMBL" id="CAF4744767.1"/>
    </source>
</evidence>
<gene>
    <name evidence="1" type="ORF">SMN809_LOCUS44870</name>
</gene>
<reference evidence="1" key="1">
    <citation type="submission" date="2021-02" db="EMBL/GenBank/DDBJ databases">
        <authorList>
            <person name="Nowell W R."/>
        </authorList>
    </citation>
    <scope>NUCLEOTIDE SEQUENCE</scope>
</reference>